<name>A0A919Q3H1_9MICO</name>
<protein>
    <recommendedName>
        <fullName evidence="10">Fluoride-specific ion channel FluC</fullName>
    </recommendedName>
</protein>
<dbReference type="EMBL" id="BONR01000005">
    <property type="protein sequence ID" value="GIG55369.1"/>
    <property type="molecule type" value="Genomic_DNA"/>
</dbReference>
<comment type="activity regulation">
    <text evidence="10">Na(+) is not transported, but it plays an essential structural role and its presence is essential for fluoride channel function.</text>
</comment>
<dbReference type="RefSeq" id="WP_203656794.1">
    <property type="nucleotide sequence ID" value="NZ_BONR01000005.1"/>
</dbReference>
<keyword evidence="10" id="KW-0813">Transport</keyword>
<keyword evidence="3 10" id="KW-0812">Transmembrane</keyword>
<evidence type="ECO:0000256" key="8">
    <source>
        <dbReference type="ARBA" id="ARBA00035585"/>
    </source>
</evidence>
<keyword evidence="4 10" id="KW-1133">Transmembrane helix</keyword>
<proteinExistence type="inferred from homology"/>
<sequence length="137" mass="13735">MRLPAPVAVFLGAAVGGGARLAIEELVPSTSGIPWDIAAINVVGSFALGLLAARLAERGPQWWAPLATTGVLGGFTTFSAVAALHWTADASVPVALAALVGVTAASVVAAALGWRLGARTLGLRSIPASDVIDEDVL</sequence>
<keyword evidence="6 10" id="KW-0407">Ion channel</keyword>
<evidence type="ECO:0000256" key="2">
    <source>
        <dbReference type="ARBA" id="ARBA00022475"/>
    </source>
</evidence>
<dbReference type="Pfam" id="PF02537">
    <property type="entry name" value="CRCB"/>
    <property type="match status" value="1"/>
</dbReference>
<feature type="binding site" evidence="10">
    <location>
        <position position="76"/>
    </location>
    <ligand>
        <name>Na(+)</name>
        <dbReference type="ChEBI" id="CHEBI:29101"/>
        <note>structural</note>
    </ligand>
</feature>
<comment type="subcellular location">
    <subcellularLocation>
        <location evidence="1 10">Cell membrane</location>
        <topology evidence="1 10">Multi-pass membrane protein</topology>
    </subcellularLocation>
</comment>
<dbReference type="InterPro" id="IPR003691">
    <property type="entry name" value="FluC"/>
</dbReference>
<evidence type="ECO:0000256" key="6">
    <source>
        <dbReference type="ARBA" id="ARBA00023303"/>
    </source>
</evidence>
<feature type="transmembrane region" description="Helical" evidence="10">
    <location>
        <begin position="63"/>
        <end position="86"/>
    </location>
</feature>
<keyword evidence="10" id="KW-0406">Ion transport</keyword>
<evidence type="ECO:0000313" key="12">
    <source>
        <dbReference type="Proteomes" id="UP000652354"/>
    </source>
</evidence>
<evidence type="ECO:0000256" key="10">
    <source>
        <dbReference type="HAMAP-Rule" id="MF_00454"/>
    </source>
</evidence>
<evidence type="ECO:0000256" key="9">
    <source>
        <dbReference type="ARBA" id="ARBA00049940"/>
    </source>
</evidence>
<comment type="catalytic activity">
    <reaction evidence="8">
        <text>fluoride(in) = fluoride(out)</text>
        <dbReference type="Rhea" id="RHEA:76159"/>
        <dbReference type="ChEBI" id="CHEBI:17051"/>
    </reaction>
    <physiologicalReaction direction="left-to-right" evidence="8">
        <dbReference type="Rhea" id="RHEA:76160"/>
    </physiologicalReaction>
</comment>
<evidence type="ECO:0000313" key="11">
    <source>
        <dbReference type="EMBL" id="GIG55369.1"/>
    </source>
</evidence>
<evidence type="ECO:0000256" key="1">
    <source>
        <dbReference type="ARBA" id="ARBA00004651"/>
    </source>
</evidence>
<dbReference type="GO" id="GO:0062054">
    <property type="term" value="F:fluoride channel activity"/>
    <property type="evidence" value="ECO:0007669"/>
    <property type="project" value="UniProtKB-UniRule"/>
</dbReference>
<comment type="similarity">
    <text evidence="7 10">Belongs to the fluoride channel Fluc/FEX (TC 1.A.43) family.</text>
</comment>
<evidence type="ECO:0000256" key="4">
    <source>
        <dbReference type="ARBA" id="ARBA00022989"/>
    </source>
</evidence>
<feature type="transmembrane region" description="Helical" evidence="10">
    <location>
        <begin position="37"/>
        <end position="56"/>
    </location>
</feature>
<reference evidence="11" key="1">
    <citation type="submission" date="2021-01" db="EMBL/GenBank/DDBJ databases">
        <title>Whole genome shotgun sequence of Demequina activiva NBRC 110675.</title>
        <authorList>
            <person name="Komaki H."/>
            <person name="Tamura T."/>
        </authorList>
    </citation>
    <scope>NUCLEOTIDE SEQUENCE</scope>
    <source>
        <strain evidence="11">NBRC 110675</strain>
    </source>
</reference>
<evidence type="ECO:0000256" key="5">
    <source>
        <dbReference type="ARBA" id="ARBA00023136"/>
    </source>
</evidence>
<organism evidence="11 12">
    <name type="scientific">Demequina activiva</name>
    <dbReference type="NCBI Taxonomy" id="1582364"/>
    <lineage>
        <taxon>Bacteria</taxon>
        <taxon>Bacillati</taxon>
        <taxon>Actinomycetota</taxon>
        <taxon>Actinomycetes</taxon>
        <taxon>Micrococcales</taxon>
        <taxon>Demequinaceae</taxon>
        <taxon>Demequina</taxon>
    </lineage>
</organism>
<feature type="binding site" evidence="10">
    <location>
        <position position="73"/>
    </location>
    <ligand>
        <name>Na(+)</name>
        <dbReference type="ChEBI" id="CHEBI:29101"/>
        <note>structural</note>
    </ligand>
</feature>
<keyword evidence="5 10" id="KW-0472">Membrane</keyword>
<dbReference type="GO" id="GO:0046872">
    <property type="term" value="F:metal ion binding"/>
    <property type="evidence" value="ECO:0007669"/>
    <property type="project" value="UniProtKB-KW"/>
</dbReference>
<gene>
    <name evidence="10" type="primary">fluC</name>
    <name evidence="10" type="synonym">crcB</name>
    <name evidence="11" type="ORF">Dac01nite_21210</name>
</gene>
<dbReference type="HAMAP" id="MF_00454">
    <property type="entry name" value="FluC"/>
    <property type="match status" value="1"/>
</dbReference>
<dbReference type="GO" id="GO:0140114">
    <property type="term" value="P:cellular detoxification of fluoride"/>
    <property type="evidence" value="ECO:0007669"/>
    <property type="project" value="UniProtKB-UniRule"/>
</dbReference>
<keyword evidence="10" id="KW-0915">Sodium</keyword>
<dbReference type="Proteomes" id="UP000652354">
    <property type="component" value="Unassembled WGS sequence"/>
</dbReference>
<dbReference type="AlphaFoldDB" id="A0A919Q3H1"/>
<evidence type="ECO:0000256" key="7">
    <source>
        <dbReference type="ARBA" id="ARBA00035120"/>
    </source>
</evidence>
<keyword evidence="12" id="KW-1185">Reference proteome</keyword>
<feature type="transmembrane region" description="Helical" evidence="10">
    <location>
        <begin position="92"/>
        <end position="114"/>
    </location>
</feature>
<keyword evidence="2 10" id="KW-1003">Cell membrane</keyword>
<dbReference type="GO" id="GO:0005886">
    <property type="term" value="C:plasma membrane"/>
    <property type="evidence" value="ECO:0007669"/>
    <property type="project" value="UniProtKB-SubCell"/>
</dbReference>
<keyword evidence="10" id="KW-0479">Metal-binding</keyword>
<comment type="function">
    <text evidence="9 10">Fluoride-specific ion channel. Important for reducing fluoride concentration in the cell, thus reducing its toxicity.</text>
</comment>
<comment type="caution">
    <text evidence="11">The sequence shown here is derived from an EMBL/GenBank/DDBJ whole genome shotgun (WGS) entry which is preliminary data.</text>
</comment>
<evidence type="ECO:0000256" key="3">
    <source>
        <dbReference type="ARBA" id="ARBA00022692"/>
    </source>
</evidence>
<accession>A0A919Q3H1</accession>